<feature type="compositionally biased region" description="Basic and acidic residues" evidence="4">
    <location>
        <begin position="1"/>
        <end position="15"/>
    </location>
</feature>
<evidence type="ECO:0000256" key="1">
    <source>
        <dbReference type="ARBA" id="ARBA00022729"/>
    </source>
</evidence>
<evidence type="ECO:0000256" key="4">
    <source>
        <dbReference type="SAM" id="MobiDB-lite"/>
    </source>
</evidence>
<accession>A0A6C1BXF7</accession>
<dbReference type="PANTHER" id="PTHR13412:SF0">
    <property type="entry name" value="T-CELL IMMUNOMODULATORY PROTEIN"/>
    <property type="match status" value="1"/>
</dbReference>
<dbReference type="Gene3D" id="2.130.10.130">
    <property type="entry name" value="Integrin alpha, N-terminal"/>
    <property type="match status" value="3"/>
</dbReference>
<dbReference type="SMART" id="SM00191">
    <property type="entry name" value="Int_alpha"/>
    <property type="match status" value="2"/>
</dbReference>
<proteinExistence type="predicted"/>
<dbReference type="RefSeq" id="WP_016467048.1">
    <property type="nucleotide sequence ID" value="NZ_BNEJ01000017.1"/>
</dbReference>
<dbReference type="InterPro" id="IPR024881">
    <property type="entry name" value="Tip"/>
</dbReference>
<dbReference type="InterPro" id="IPR013519">
    <property type="entry name" value="Int_alpha_beta-p"/>
</dbReference>
<feature type="region of interest" description="Disordered" evidence="4">
    <location>
        <begin position="280"/>
        <end position="302"/>
    </location>
</feature>
<gene>
    <name evidence="5" type="ORF">D8771_04805</name>
</gene>
<dbReference type="AlphaFoldDB" id="A0A6C1BXF7"/>
<protein>
    <submittedName>
        <fullName evidence="5">VCBS repeat-containing protein</fullName>
    </submittedName>
</protein>
<feature type="region of interest" description="Disordered" evidence="4">
    <location>
        <begin position="1"/>
        <end position="21"/>
    </location>
</feature>
<keyword evidence="3" id="KW-0325">Glycoprotein</keyword>
<evidence type="ECO:0000256" key="3">
    <source>
        <dbReference type="ARBA" id="ARBA00023180"/>
    </source>
</evidence>
<dbReference type="EMBL" id="RCIY01000029">
    <property type="protein sequence ID" value="TGG87077.1"/>
    <property type="molecule type" value="Genomic_DNA"/>
</dbReference>
<organism evidence="5 6">
    <name type="scientific">Streptomyces albus</name>
    <dbReference type="NCBI Taxonomy" id="1888"/>
    <lineage>
        <taxon>Bacteria</taxon>
        <taxon>Bacillati</taxon>
        <taxon>Actinomycetota</taxon>
        <taxon>Actinomycetes</taxon>
        <taxon>Kitasatosporales</taxon>
        <taxon>Streptomycetaceae</taxon>
        <taxon>Streptomyces</taxon>
    </lineage>
</organism>
<comment type="caution">
    <text evidence="5">The sequence shown here is derived from an EMBL/GenBank/DDBJ whole genome shotgun (WGS) entry which is preliminary data.</text>
</comment>
<keyword evidence="2" id="KW-0677">Repeat</keyword>
<dbReference type="Pfam" id="PF01839">
    <property type="entry name" value="FG-GAP"/>
    <property type="match status" value="1"/>
</dbReference>
<evidence type="ECO:0000313" key="5">
    <source>
        <dbReference type="EMBL" id="TGG87077.1"/>
    </source>
</evidence>
<evidence type="ECO:0000256" key="2">
    <source>
        <dbReference type="ARBA" id="ARBA00022737"/>
    </source>
</evidence>
<keyword evidence="1" id="KW-0732">Signal</keyword>
<sequence length="512" mass="52795">MRLGAIERRDGGVRPRDRRRTTCAATVSASCALLLVLAGCDASGTPSDGRAASPGQRPPAGKADTSEGGPDNGDFNGDGHDDYATVVHSATKDRKRSKDTLLVVYGSKKGLNRSWTTRADGGFQQLLRTDLNGDGFTDLVGARPRGAAERDRGRARALFGGPRGLSRPRALDVPAGFRPQAAGDFDGDGKTDLFDTGSGGRGDADGGPSARRSGTPARIVHGPVGTADGRPHEHARTSVPPDMSQHGYAAPESAAAGDFDADGRTDLVLTYGYDAEQDDSAPAGLSRTAYYRGTADGPARDRGVEDMLRRQSAGGPDGPSAPAVGDADGDGIDDLLMPLALPVSYAERKAGRGGGVGILHGARSGLGTGKRAVRITEGRGAGFGASPAVGDVNGDGHPDIVANTPGFRRHDGLVTLLPGGPDGPSARGAQEIDVRSKGLPGTPNPHHWNAFAVQPPLLDTDGDGCDDAVVFLPLHNGREGAFLEIPGSEKGFAPSRARQFTPAEAGVPLRLR</sequence>
<dbReference type="InterPro" id="IPR013517">
    <property type="entry name" value="FG-GAP"/>
</dbReference>
<dbReference type="PANTHER" id="PTHR13412">
    <property type="entry name" value="T-CELL IMMUNOMODULATORY PROTEIN HOMOLOG"/>
    <property type="match status" value="1"/>
</dbReference>
<evidence type="ECO:0000313" key="6">
    <source>
        <dbReference type="Proteomes" id="UP000298111"/>
    </source>
</evidence>
<dbReference type="Proteomes" id="UP000298111">
    <property type="component" value="Unassembled WGS sequence"/>
</dbReference>
<dbReference type="SUPFAM" id="SSF69318">
    <property type="entry name" value="Integrin alpha N-terminal domain"/>
    <property type="match status" value="1"/>
</dbReference>
<dbReference type="GeneID" id="75185611"/>
<dbReference type="PROSITE" id="PS51470">
    <property type="entry name" value="FG_GAP"/>
    <property type="match status" value="1"/>
</dbReference>
<reference evidence="5 6" key="1">
    <citation type="submission" date="2018-10" db="EMBL/GenBank/DDBJ databases">
        <title>Isolation of pseudouridimycin from Streptomyces albus DSM 40763.</title>
        <authorList>
            <person name="Rosenqvist P."/>
            <person name="Metsae-Ketelae M."/>
            <person name="Virta P."/>
        </authorList>
    </citation>
    <scope>NUCLEOTIDE SEQUENCE [LARGE SCALE GENOMIC DNA]</scope>
    <source>
        <strain evidence="5 6">DSM 40763</strain>
    </source>
</reference>
<feature type="region of interest" description="Disordered" evidence="4">
    <location>
        <begin position="44"/>
        <end position="81"/>
    </location>
</feature>
<feature type="region of interest" description="Disordered" evidence="4">
    <location>
        <begin position="308"/>
        <end position="327"/>
    </location>
</feature>
<feature type="region of interest" description="Disordered" evidence="4">
    <location>
        <begin position="157"/>
        <end position="249"/>
    </location>
</feature>
<dbReference type="InterPro" id="IPR028994">
    <property type="entry name" value="Integrin_alpha_N"/>
</dbReference>
<name>A0A6C1BXF7_9ACTN</name>
<dbReference type="PROSITE" id="PS51257">
    <property type="entry name" value="PROKAR_LIPOPROTEIN"/>
    <property type="match status" value="1"/>
</dbReference>